<dbReference type="Proteomes" id="UP000537141">
    <property type="component" value="Unassembled WGS sequence"/>
</dbReference>
<evidence type="ECO:0000313" key="2">
    <source>
        <dbReference type="Proteomes" id="UP000537141"/>
    </source>
</evidence>
<dbReference type="RefSeq" id="WP_184422842.1">
    <property type="nucleotide sequence ID" value="NZ_AP027362.1"/>
</dbReference>
<gene>
    <name evidence="1" type="ORF">HNQ55_000802</name>
</gene>
<proteinExistence type="predicted"/>
<comment type="caution">
    <text evidence="1">The sequence shown here is derived from an EMBL/GenBank/DDBJ whole genome shotgun (WGS) entry which is preliminary data.</text>
</comment>
<dbReference type="Gene3D" id="3.40.1260.10">
    <property type="entry name" value="DsrEFH-like"/>
    <property type="match status" value="1"/>
</dbReference>
<keyword evidence="2" id="KW-1185">Reference proteome</keyword>
<evidence type="ECO:0000313" key="1">
    <source>
        <dbReference type="EMBL" id="MBB6542315.1"/>
    </source>
</evidence>
<dbReference type="EMBL" id="JACHHU010000004">
    <property type="protein sequence ID" value="MBB6542315.1"/>
    <property type="molecule type" value="Genomic_DNA"/>
</dbReference>
<dbReference type="GO" id="GO:0005737">
    <property type="term" value="C:cytoplasm"/>
    <property type="evidence" value="ECO:0007669"/>
    <property type="project" value="InterPro"/>
</dbReference>
<dbReference type="InterPro" id="IPR007215">
    <property type="entry name" value="Sulphur_relay_TusB/DsrH"/>
</dbReference>
<dbReference type="SUPFAM" id="SSF75169">
    <property type="entry name" value="DsrEFH-like"/>
    <property type="match status" value="1"/>
</dbReference>
<dbReference type="NCBIfam" id="TIGR03011">
    <property type="entry name" value="sulf_tusB_dsrH"/>
    <property type="match status" value="1"/>
</dbReference>
<protein>
    <submittedName>
        <fullName evidence="1">tRNA 2-thiouridine synthesizing protein B</fullName>
    </submittedName>
</protein>
<accession>A0A7X0NFA1</accession>
<reference evidence="1 2" key="1">
    <citation type="submission" date="2020-08" db="EMBL/GenBank/DDBJ databases">
        <title>Genomic Encyclopedia of Type Strains, Phase IV (KMG-IV): sequencing the most valuable type-strain genomes for metagenomic binning, comparative biology and taxonomic classification.</title>
        <authorList>
            <person name="Goeker M."/>
        </authorList>
    </citation>
    <scope>NUCLEOTIDE SEQUENCE [LARGE SCALE GENOMIC DNA]</scope>
    <source>
        <strain evidence="1 2">DSM 26287</strain>
    </source>
</reference>
<name>A0A7X0NFA1_9GAMM</name>
<dbReference type="GO" id="GO:0002143">
    <property type="term" value="P:tRNA wobble position uridine thiolation"/>
    <property type="evidence" value="ECO:0007669"/>
    <property type="project" value="InterPro"/>
</dbReference>
<organism evidence="1 2">
    <name type="scientific">Thalassotalea piscium</name>
    <dbReference type="NCBI Taxonomy" id="1230533"/>
    <lineage>
        <taxon>Bacteria</taxon>
        <taxon>Pseudomonadati</taxon>
        <taxon>Pseudomonadota</taxon>
        <taxon>Gammaproteobacteria</taxon>
        <taxon>Alteromonadales</taxon>
        <taxon>Colwelliaceae</taxon>
        <taxon>Thalassotalea</taxon>
    </lineage>
</organism>
<dbReference type="InterPro" id="IPR027396">
    <property type="entry name" value="DsrEFH-like"/>
</dbReference>
<dbReference type="AlphaFoldDB" id="A0A7X0NFA1"/>
<sequence>MTTLHLIRDSVLINNTITLALTNLAPDDVIVLLDDGCYNVNQDFIKEIQIKVPYTQCFAIEPHMRARSLPTTNLNLISYSDLLDLLFNHNNVITWQ</sequence>
<dbReference type="Pfam" id="PF04077">
    <property type="entry name" value="DsrH"/>
    <property type="match status" value="1"/>
</dbReference>